<dbReference type="FunFam" id="1.20.58.1310:FF:000002">
    <property type="entry name" value="Rop guanine nucleotide exchange factor 2"/>
    <property type="match status" value="1"/>
</dbReference>
<proteinExistence type="predicted"/>
<feature type="transmembrane region" description="Helical" evidence="4">
    <location>
        <begin position="516"/>
        <end position="535"/>
    </location>
</feature>
<evidence type="ECO:0000256" key="1">
    <source>
        <dbReference type="ARBA" id="ARBA00022658"/>
    </source>
</evidence>
<protein>
    <recommendedName>
        <fullName evidence="5">PRONE domain-containing protein</fullName>
    </recommendedName>
</protein>
<evidence type="ECO:0000259" key="5">
    <source>
        <dbReference type="PROSITE" id="PS51334"/>
    </source>
</evidence>
<organism evidence="6 7">
    <name type="scientific">Phaseolus coccineus</name>
    <name type="common">Scarlet runner bean</name>
    <name type="synonym">Phaseolus multiflorus</name>
    <dbReference type="NCBI Taxonomy" id="3886"/>
    <lineage>
        <taxon>Eukaryota</taxon>
        <taxon>Viridiplantae</taxon>
        <taxon>Streptophyta</taxon>
        <taxon>Embryophyta</taxon>
        <taxon>Tracheophyta</taxon>
        <taxon>Spermatophyta</taxon>
        <taxon>Magnoliopsida</taxon>
        <taxon>eudicotyledons</taxon>
        <taxon>Gunneridae</taxon>
        <taxon>Pentapetalae</taxon>
        <taxon>rosids</taxon>
        <taxon>fabids</taxon>
        <taxon>Fabales</taxon>
        <taxon>Fabaceae</taxon>
        <taxon>Papilionoideae</taxon>
        <taxon>50 kb inversion clade</taxon>
        <taxon>NPAAA clade</taxon>
        <taxon>indigoferoid/millettioid clade</taxon>
        <taxon>Phaseoleae</taxon>
        <taxon>Phaseolus</taxon>
    </lineage>
</organism>
<dbReference type="FunFam" id="1.20.58.2010:FF:000003">
    <property type="entry name" value="Rop guanine nucleotide exchange factor 14"/>
    <property type="match status" value="1"/>
</dbReference>
<feature type="compositionally biased region" description="Basic and acidic residues" evidence="3">
    <location>
        <begin position="588"/>
        <end position="598"/>
    </location>
</feature>
<reference evidence="6 7" key="1">
    <citation type="submission" date="2024-01" db="EMBL/GenBank/DDBJ databases">
        <title>The genomes of 5 underutilized Papilionoideae crops provide insights into root nodulation and disease resistanc.</title>
        <authorList>
            <person name="Jiang F."/>
        </authorList>
    </citation>
    <scope>NUCLEOTIDE SEQUENCE [LARGE SCALE GENOMIC DNA]</scope>
    <source>
        <strain evidence="6">JINMINGXINNONG_FW02</strain>
        <tissue evidence="6">Leaves</tissue>
    </source>
</reference>
<dbReference type="FunFam" id="1.20.58.2010:FF:000001">
    <property type="entry name" value="Rop guanine nucleotide exchange factor 14"/>
    <property type="match status" value="1"/>
</dbReference>
<dbReference type="EMBL" id="JAYMYR010000003">
    <property type="protein sequence ID" value="KAK7374285.1"/>
    <property type="molecule type" value="Genomic_DNA"/>
</dbReference>
<comment type="caution">
    <text evidence="6">The sequence shown here is derived from an EMBL/GenBank/DDBJ whole genome shotgun (WGS) entry which is preliminary data.</text>
</comment>
<dbReference type="Pfam" id="PF11595">
    <property type="entry name" value="DUF3245"/>
    <property type="match status" value="1"/>
</dbReference>
<feature type="region of interest" description="Disordered" evidence="3">
    <location>
        <begin position="588"/>
        <end position="617"/>
    </location>
</feature>
<keyword evidence="4" id="KW-0812">Transmembrane</keyword>
<evidence type="ECO:0000256" key="4">
    <source>
        <dbReference type="SAM" id="Phobius"/>
    </source>
</evidence>
<dbReference type="GO" id="GO:0005085">
    <property type="term" value="F:guanyl-nucleotide exchange factor activity"/>
    <property type="evidence" value="ECO:0007669"/>
    <property type="project" value="UniProtKB-UniRule"/>
</dbReference>
<sequence length="688" mass="78380">MDKLSNLDENSEMGYHPSPSNTLAFSPMSRDSFTYCQNWTSSESETVDDSSYASEPSPSRWRAKQDVISKLGMKLRKHSIDDELGGSDLLDSAELELMKERFAKLLLGEDMSGSGKGVSTAVTISNAITNLYATVFGQSLRLEPLKPEKKAMWKREMKVLLSVCDYIQEFAPTAQYLEDGTIVEMMKSRPRSDIYINLPALQKLDTMLIEILDTFQDTEFWYAENIPGNSSRLRGGSCRKIVPRKDEKWWLPVPCVLPGGLSDMSKKHLIEKRDCANQIHKAAMAINSNVLAEIDIPENYVDDLPKLKFYCQVIEDSIKCDPIKQMSWNLSSNFISLLWKPIIAAESCRKRDDIVSIKSGRSSLGDSIYHYMYSADKFSPEQLLDCLKISSEREALELADRVESSMYTWRRKACLSHSKSSWSKVKDLIEETECKDKNYTLAERAESLLLCLKQRYPELSQTSLDTCKIQYNRDVGKAVLESYSRVLEGLAFNIVAWIEDVLYVDRSMRNREGLELWVGQGMWVVAVGVWWFWGFEQWLRHRMRRRAQELAMSVTETSKKTGAPQIFKLDKALKLAELWVNNMSKDADDHRTNADLEGRPSGLGLGARVSRQSKFVPSDDPVEKKLYAKLSAEKRKAANIAKESATIARDDLDDDEESEDLDSRTTAFTKRKPKRPLPSSILPNKKQK</sequence>
<dbReference type="PANTHER" id="PTHR33101">
    <property type="entry name" value="ROP GUANINE NUCLEOTIDE EXCHANGE FACTOR 1"/>
    <property type="match status" value="1"/>
</dbReference>
<dbReference type="Gene3D" id="1.20.58.1310">
    <property type="entry name" value="PRONE domain, subdomain 2"/>
    <property type="match status" value="1"/>
</dbReference>
<dbReference type="Gene3D" id="1.20.58.2010">
    <property type="entry name" value="PRONE domain, subdomain 1"/>
    <property type="match status" value="2"/>
</dbReference>
<keyword evidence="4" id="KW-1133">Transmembrane helix</keyword>
<evidence type="ECO:0000256" key="2">
    <source>
        <dbReference type="PROSITE-ProRule" id="PRU00663"/>
    </source>
</evidence>
<feature type="region of interest" description="Disordered" evidence="3">
    <location>
        <begin position="636"/>
        <end position="688"/>
    </location>
</feature>
<dbReference type="InterPro" id="IPR038937">
    <property type="entry name" value="RopGEF"/>
</dbReference>
<name>A0AAN9RFL3_PHACN</name>
<evidence type="ECO:0000313" key="6">
    <source>
        <dbReference type="EMBL" id="KAK7374285.1"/>
    </source>
</evidence>
<accession>A0AAN9RFL3</accession>
<evidence type="ECO:0000313" key="7">
    <source>
        <dbReference type="Proteomes" id="UP001374584"/>
    </source>
</evidence>
<dbReference type="InterPro" id="IPR021641">
    <property type="entry name" value="DUF3245"/>
</dbReference>
<dbReference type="PROSITE" id="PS51334">
    <property type="entry name" value="PRONE"/>
    <property type="match status" value="1"/>
</dbReference>
<gene>
    <name evidence="6" type="ORF">VNO80_07713</name>
</gene>
<dbReference type="PANTHER" id="PTHR33101:SF34">
    <property type="entry name" value="PRONE DOMAIN-CONTAINING PROTEIN-RELATED"/>
    <property type="match status" value="1"/>
</dbReference>
<keyword evidence="7" id="KW-1185">Reference proteome</keyword>
<feature type="region of interest" description="Disordered" evidence="3">
    <location>
        <begin position="1"/>
        <end position="23"/>
    </location>
</feature>
<dbReference type="InterPro" id="IPR005512">
    <property type="entry name" value="PRONE_dom"/>
</dbReference>
<keyword evidence="1 2" id="KW-0344">Guanine-nucleotide releasing factor</keyword>
<keyword evidence="4" id="KW-0472">Membrane</keyword>
<dbReference type="Proteomes" id="UP001374584">
    <property type="component" value="Unassembled WGS sequence"/>
</dbReference>
<dbReference type="Pfam" id="PF03759">
    <property type="entry name" value="PRONE"/>
    <property type="match status" value="2"/>
</dbReference>
<dbReference type="AlphaFoldDB" id="A0AAN9RFL3"/>
<feature type="compositionally biased region" description="Acidic residues" evidence="3">
    <location>
        <begin position="651"/>
        <end position="660"/>
    </location>
</feature>
<feature type="domain" description="PRONE" evidence="5">
    <location>
        <begin position="85"/>
        <end position="515"/>
    </location>
</feature>
<evidence type="ECO:0000256" key="3">
    <source>
        <dbReference type="SAM" id="MobiDB-lite"/>
    </source>
</evidence>